<dbReference type="InterPro" id="IPR002067">
    <property type="entry name" value="MCP"/>
</dbReference>
<dbReference type="PRINTS" id="PR00926">
    <property type="entry name" value="MITOCARRIER"/>
</dbReference>
<keyword evidence="4 10" id="KW-0677">Repeat</keyword>
<comment type="caution">
    <text evidence="12">The sequence shown here is derived from an EMBL/GenBank/DDBJ whole genome shotgun (WGS) entry which is preliminary data.</text>
</comment>
<keyword evidence="6 10" id="KW-1133">Transmembrane helix</keyword>
<evidence type="ECO:0000313" key="12">
    <source>
        <dbReference type="EMBL" id="KAL0278368.1"/>
    </source>
</evidence>
<evidence type="ECO:0000256" key="10">
    <source>
        <dbReference type="HAMAP-Rule" id="MF_03064"/>
    </source>
</evidence>
<feature type="repeat" description="Solcar" evidence="11">
    <location>
        <begin position="21"/>
        <end position="110"/>
    </location>
</feature>
<dbReference type="EMBL" id="JARGDH010000001">
    <property type="protein sequence ID" value="KAL0278368.1"/>
    <property type="molecule type" value="Genomic_DNA"/>
</dbReference>
<evidence type="ECO:0000256" key="6">
    <source>
        <dbReference type="ARBA" id="ARBA00022989"/>
    </source>
</evidence>
<keyword evidence="2 10" id="KW-0813">Transport</keyword>
<comment type="function">
    <text evidence="10">Mitochondrial glycine transporter that imports glycine into the mitochondrial matrix. Plays an important role in providing glycine for the first enzymatic step in heme biosynthesis, the condensation of glycine with succinyl-CoA to produce 5-aminolevulinate (ALA) in the miochondrial matrix.</text>
</comment>
<organism evidence="12">
    <name type="scientific">Menopon gallinae</name>
    <name type="common">poultry shaft louse</name>
    <dbReference type="NCBI Taxonomy" id="328185"/>
    <lineage>
        <taxon>Eukaryota</taxon>
        <taxon>Metazoa</taxon>
        <taxon>Ecdysozoa</taxon>
        <taxon>Arthropoda</taxon>
        <taxon>Hexapoda</taxon>
        <taxon>Insecta</taxon>
        <taxon>Pterygota</taxon>
        <taxon>Neoptera</taxon>
        <taxon>Paraneoptera</taxon>
        <taxon>Psocodea</taxon>
        <taxon>Troctomorpha</taxon>
        <taxon>Phthiraptera</taxon>
        <taxon>Amblycera</taxon>
        <taxon>Menoponidae</taxon>
        <taxon>Menopon</taxon>
    </lineage>
</organism>
<evidence type="ECO:0000256" key="2">
    <source>
        <dbReference type="ARBA" id="ARBA00022448"/>
    </source>
</evidence>
<reference evidence="12" key="1">
    <citation type="journal article" date="2024" name="Gigascience">
        <title>Chromosome-level genome of the poultry shaft louse Menopon gallinae provides insight into the host-switching and adaptive evolution of parasitic lice.</title>
        <authorList>
            <person name="Xu Y."/>
            <person name="Ma L."/>
            <person name="Liu S."/>
            <person name="Liang Y."/>
            <person name="Liu Q."/>
            <person name="He Z."/>
            <person name="Tian L."/>
            <person name="Duan Y."/>
            <person name="Cai W."/>
            <person name="Li H."/>
            <person name="Song F."/>
        </authorList>
    </citation>
    <scope>NUCLEOTIDE SEQUENCE</scope>
    <source>
        <strain evidence="12">Cailab_2023a</strain>
    </source>
</reference>
<keyword evidence="7 10" id="KW-0496">Mitochondrion</keyword>
<dbReference type="InterPro" id="IPR023395">
    <property type="entry name" value="MCP_dom_sf"/>
</dbReference>
<keyword evidence="5 10" id="KW-0999">Mitochondrion inner membrane</keyword>
<gene>
    <name evidence="12" type="ORF">PYX00_000204</name>
</gene>
<dbReference type="Gene3D" id="1.50.40.10">
    <property type="entry name" value="Mitochondrial carrier domain"/>
    <property type="match status" value="1"/>
</dbReference>
<evidence type="ECO:0000256" key="8">
    <source>
        <dbReference type="ARBA" id="ARBA00023136"/>
    </source>
</evidence>
<feature type="repeat" description="Solcar" evidence="11">
    <location>
        <begin position="120"/>
        <end position="204"/>
    </location>
</feature>
<dbReference type="GO" id="GO:1904983">
    <property type="term" value="P:glycine import into mitochondrion"/>
    <property type="evidence" value="ECO:0007669"/>
    <property type="project" value="UniProtKB-UniRule"/>
</dbReference>
<evidence type="ECO:0000256" key="4">
    <source>
        <dbReference type="ARBA" id="ARBA00022737"/>
    </source>
</evidence>
<protein>
    <recommendedName>
        <fullName evidence="10">Mitochondrial glycine transporter</fullName>
    </recommendedName>
    <alternativeName>
        <fullName evidence="10">Solute carrier family 25 member 38 homolog</fullName>
    </alternativeName>
</protein>
<dbReference type="InterPro" id="IPR030847">
    <property type="entry name" value="Hem25/SLC25A38"/>
</dbReference>
<evidence type="ECO:0000256" key="9">
    <source>
        <dbReference type="ARBA" id="ARBA00034060"/>
    </source>
</evidence>
<dbReference type="PANTHER" id="PTHR46181">
    <property type="entry name" value="MITOCHONDRIAL GLYCINE TRANSPORTER"/>
    <property type="match status" value="1"/>
</dbReference>
<evidence type="ECO:0000256" key="3">
    <source>
        <dbReference type="ARBA" id="ARBA00022692"/>
    </source>
</evidence>
<dbReference type="Pfam" id="PF00153">
    <property type="entry name" value="Mito_carr"/>
    <property type="match status" value="3"/>
</dbReference>
<evidence type="ECO:0000256" key="1">
    <source>
        <dbReference type="ARBA" id="ARBA00004141"/>
    </source>
</evidence>
<proteinExistence type="inferred from homology"/>
<dbReference type="SUPFAM" id="SSF103506">
    <property type="entry name" value="Mitochondrial carrier"/>
    <property type="match status" value="1"/>
</dbReference>
<dbReference type="PANTHER" id="PTHR46181:SF3">
    <property type="entry name" value="MITOCHONDRIAL GLYCINE TRANSPORTER"/>
    <property type="match status" value="1"/>
</dbReference>
<dbReference type="GO" id="GO:0005743">
    <property type="term" value="C:mitochondrial inner membrane"/>
    <property type="evidence" value="ECO:0007669"/>
    <property type="project" value="UniProtKB-SubCell"/>
</dbReference>
<dbReference type="AlphaFoldDB" id="A0AAW2I944"/>
<comment type="similarity">
    <text evidence="10">Belongs to the mitochondrial carrier (TC 2.A.29) family. SLC25A38 subfamily.</text>
</comment>
<keyword evidence="8 10" id="KW-0472">Membrane</keyword>
<dbReference type="GO" id="GO:0015187">
    <property type="term" value="F:glycine transmembrane transporter activity"/>
    <property type="evidence" value="ECO:0007669"/>
    <property type="project" value="UniProtKB-UniRule"/>
</dbReference>
<dbReference type="HAMAP" id="MF_03064">
    <property type="entry name" value="SLC25A38"/>
    <property type="match status" value="1"/>
</dbReference>
<dbReference type="InterPro" id="IPR018108">
    <property type="entry name" value="MCP_transmembrane"/>
</dbReference>
<dbReference type="PROSITE" id="PS50920">
    <property type="entry name" value="SOLCAR"/>
    <property type="match status" value="3"/>
</dbReference>
<evidence type="ECO:0000256" key="11">
    <source>
        <dbReference type="PROSITE-ProRule" id="PRU00282"/>
    </source>
</evidence>
<evidence type="ECO:0000256" key="7">
    <source>
        <dbReference type="ARBA" id="ARBA00023128"/>
    </source>
</evidence>
<sequence>MTDFEHLEKDLTSSWDRLSGNPVFKSFLAGSISGTCSTVIFQPLDLLKTRLQISLTAIGPGQSAGLVPLVTNIVQHEQLFGLWKGMTPSLVRCVPGIGLYFSSLHTLKSYWIKHTGKTSVEPYEAGLIGVAARSISGVILIPVTILKTRFESGVYRYKSMTEAFQMIYKVEGPRGLCRGLIPTLFRDAPFSGLYLMFYTRTKQAIPSAWLEGSVSSVSHFSCGVLAGILASFVTQPADVIKTKMQLYPNEFKTITSALIYIHQKHGIEGYFKGLVPRMLRRTLMAAMAWTIYEKITLAIGLK</sequence>
<comment type="catalytic activity">
    <reaction evidence="9 10">
        <text>glycine(in) = glycine(out)</text>
        <dbReference type="Rhea" id="RHEA:70715"/>
        <dbReference type="ChEBI" id="CHEBI:57305"/>
    </reaction>
</comment>
<name>A0AAW2I944_9NEOP</name>
<evidence type="ECO:0000256" key="5">
    <source>
        <dbReference type="ARBA" id="ARBA00022792"/>
    </source>
</evidence>
<accession>A0AAW2I944</accession>
<feature type="repeat" description="Solcar" evidence="11">
    <location>
        <begin position="214"/>
        <end position="298"/>
    </location>
</feature>
<keyword evidence="3 10" id="KW-0812">Transmembrane</keyword>
<comment type="subcellular location">
    <subcellularLocation>
        <location evidence="1">Membrane</location>
        <topology evidence="1">Multi-pass membrane protein</topology>
    </subcellularLocation>
    <subcellularLocation>
        <location evidence="10">Mitochondrion inner membrane</location>
        <topology evidence="10">Multi-pass membrane protein</topology>
    </subcellularLocation>
</comment>